<dbReference type="PANTHER" id="PTHR21107:SF2">
    <property type="entry name" value="CYTOCHROME C OXIDASE ASSEMBLY PROTEIN COX19"/>
    <property type="match status" value="1"/>
</dbReference>
<dbReference type="InterPro" id="IPR051383">
    <property type="entry name" value="COX19"/>
</dbReference>
<keyword evidence="8" id="KW-1185">Reference proteome</keyword>
<dbReference type="AlphaFoldDB" id="S9W2H9"/>
<evidence type="ECO:0000256" key="2">
    <source>
        <dbReference type="ARBA" id="ARBA00022490"/>
    </source>
</evidence>
<protein>
    <recommendedName>
        <fullName evidence="5">Cytochrome c oxidase assembly protein COX19</fullName>
    </recommendedName>
</protein>
<organism evidence="7 8">
    <name type="scientific">Strigomonas culicis</name>
    <dbReference type="NCBI Taxonomy" id="28005"/>
    <lineage>
        <taxon>Eukaryota</taxon>
        <taxon>Discoba</taxon>
        <taxon>Euglenozoa</taxon>
        <taxon>Kinetoplastea</taxon>
        <taxon>Metakinetoplastina</taxon>
        <taxon>Trypanosomatida</taxon>
        <taxon>Trypanosomatidae</taxon>
        <taxon>Strigomonadinae</taxon>
        <taxon>Strigomonas</taxon>
    </lineage>
</organism>
<evidence type="ECO:0000256" key="4">
    <source>
        <dbReference type="ARBA" id="ARBA00038223"/>
    </source>
</evidence>
<keyword evidence="2" id="KW-0963">Cytoplasm</keyword>
<evidence type="ECO:0000313" key="7">
    <source>
        <dbReference type="EMBL" id="EPY30070.1"/>
    </source>
</evidence>
<dbReference type="EMBL" id="ATMH01004251">
    <property type="protein sequence ID" value="EPY30070.1"/>
    <property type="molecule type" value="Genomic_DNA"/>
</dbReference>
<evidence type="ECO:0000256" key="1">
    <source>
        <dbReference type="ARBA" id="ARBA00004496"/>
    </source>
</evidence>
<reference evidence="7 8" key="1">
    <citation type="journal article" date="2013" name="PLoS ONE">
        <title>Predicting the Proteins of Angomonas deanei, Strigomonas culicis and Their Respective Endosymbionts Reveals New Aspects of the Trypanosomatidae Family.</title>
        <authorList>
            <person name="Motta M.C."/>
            <person name="Martins A.C."/>
            <person name="de Souza S.S."/>
            <person name="Catta-Preta C.M."/>
            <person name="Silva R."/>
            <person name="Klein C.C."/>
            <person name="de Almeida L.G."/>
            <person name="de Lima Cunha O."/>
            <person name="Ciapina L.P."/>
            <person name="Brocchi M."/>
            <person name="Colabardini A.C."/>
            <person name="de Araujo Lima B."/>
            <person name="Machado C.R."/>
            <person name="de Almeida Soares C.M."/>
            <person name="Probst C.M."/>
            <person name="de Menezes C.B."/>
            <person name="Thompson C.E."/>
            <person name="Bartholomeu D.C."/>
            <person name="Gradia D.F."/>
            <person name="Pavoni D.P."/>
            <person name="Grisard E.C."/>
            <person name="Fantinatti-Garboggini F."/>
            <person name="Marchini F.K."/>
            <person name="Rodrigues-Luiz G.F."/>
            <person name="Wagner G."/>
            <person name="Goldman G.H."/>
            <person name="Fietto J.L."/>
            <person name="Elias M.C."/>
            <person name="Goldman M.H."/>
            <person name="Sagot M.F."/>
            <person name="Pereira M."/>
            <person name="Stoco P.H."/>
            <person name="de Mendonca-Neto R.P."/>
            <person name="Teixeira S.M."/>
            <person name="Maciel T.E."/>
            <person name="de Oliveira Mendes T.A."/>
            <person name="Urmenyi T.P."/>
            <person name="de Souza W."/>
            <person name="Schenkman S."/>
            <person name="de Vasconcelos A.T."/>
        </authorList>
    </citation>
    <scope>NUCLEOTIDE SEQUENCE [LARGE SCALE GENOMIC DNA]</scope>
</reference>
<comment type="similarity">
    <text evidence="4">Belongs to the COX19 family.</text>
</comment>
<comment type="caution">
    <text evidence="7">The sequence shown here is derived from an EMBL/GenBank/DDBJ whole genome shotgun (WGS) entry which is preliminary data.</text>
</comment>
<keyword evidence="3" id="KW-1015">Disulfide bond</keyword>
<evidence type="ECO:0000313" key="8">
    <source>
        <dbReference type="Proteomes" id="UP000015354"/>
    </source>
</evidence>
<feature type="domain" description="CHCH" evidence="6">
    <location>
        <begin position="27"/>
        <end position="60"/>
    </location>
</feature>
<evidence type="ECO:0000256" key="3">
    <source>
        <dbReference type="ARBA" id="ARBA00023157"/>
    </source>
</evidence>
<sequence length="132" mass="15287">MSIQTTTRIAAKAPDLGAFPLDHYRECKAEIEAYYHCLKANDYVAPLCRDGVREYLQCRMDRGLMKSNDLSSFNIPTTEFVLTRQHREDLREQWIRQKKNQSSAEWKEAYVKEDIHIPDGFEQTKSGPSGTT</sequence>
<proteinExistence type="inferred from homology"/>
<dbReference type="GO" id="GO:0005758">
    <property type="term" value="C:mitochondrial intermembrane space"/>
    <property type="evidence" value="ECO:0007669"/>
    <property type="project" value="TreeGrafter"/>
</dbReference>
<comment type="subcellular location">
    <subcellularLocation>
        <location evidence="1">Cytoplasm</location>
    </subcellularLocation>
</comment>
<evidence type="ECO:0000259" key="6">
    <source>
        <dbReference type="Pfam" id="PF06747"/>
    </source>
</evidence>
<dbReference type="PANTHER" id="PTHR21107">
    <property type="entry name" value="CYTOCHROME C OXIDASE ASSEMBLY PROTEIN COX19"/>
    <property type="match status" value="1"/>
</dbReference>
<dbReference type="InterPro" id="IPR010625">
    <property type="entry name" value="CHCH"/>
</dbReference>
<dbReference type="Pfam" id="PF06747">
    <property type="entry name" value="CHCH"/>
    <property type="match status" value="1"/>
</dbReference>
<dbReference type="SUPFAM" id="SSF47072">
    <property type="entry name" value="Cysteine alpha-hairpin motif"/>
    <property type="match status" value="1"/>
</dbReference>
<dbReference type="OrthoDB" id="268594at2759"/>
<evidence type="ECO:0000256" key="5">
    <source>
        <dbReference type="ARBA" id="ARBA00039385"/>
    </source>
</evidence>
<dbReference type="InterPro" id="IPR009069">
    <property type="entry name" value="Cys_alpha_HP_mot_SF"/>
</dbReference>
<dbReference type="PROSITE" id="PS51808">
    <property type="entry name" value="CHCH"/>
    <property type="match status" value="1"/>
</dbReference>
<dbReference type="Proteomes" id="UP000015354">
    <property type="component" value="Unassembled WGS sequence"/>
</dbReference>
<dbReference type="GO" id="GO:0033617">
    <property type="term" value="P:mitochondrial respiratory chain complex IV assembly"/>
    <property type="evidence" value="ECO:0007669"/>
    <property type="project" value="TreeGrafter"/>
</dbReference>
<name>S9W2H9_9TRYP</name>
<gene>
    <name evidence="7" type="ORF">STCU_04251</name>
</gene>
<accession>S9W2H9</accession>